<proteinExistence type="inferred from homology"/>
<dbReference type="PANTHER" id="PTHR42699:SF1">
    <property type="entry name" value="CYSTATHIONINE GAMMA-SYNTHASE-RELATED"/>
    <property type="match status" value="1"/>
</dbReference>
<dbReference type="InterPro" id="IPR015424">
    <property type="entry name" value="PyrdxlP-dep_Trfase"/>
</dbReference>
<comment type="cofactor">
    <cofactor evidence="1 3">
        <name>pyridoxal 5'-phosphate</name>
        <dbReference type="ChEBI" id="CHEBI:597326"/>
    </cofactor>
</comment>
<dbReference type="PANTHER" id="PTHR42699">
    <property type="match status" value="1"/>
</dbReference>
<accession>A0ABT3G7Z4</accession>
<comment type="caution">
    <text evidence="4">The sequence shown here is derived from an EMBL/GenBank/DDBJ whole genome shotgun (WGS) entry which is preliminary data.</text>
</comment>
<evidence type="ECO:0000313" key="4">
    <source>
        <dbReference type="EMBL" id="MCW1915584.1"/>
    </source>
</evidence>
<dbReference type="EMBL" id="JAPDDR010000010">
    <property type="protein sequence ID" value="MCW1915584.1"/>
    <property type="molecule type" value="Genomic_DNA"/>
</dbReference>
<organism evidence="4 5">
    <name type="scientific">Luteolibacter rhizosphaerae</name>
    <dbReference type="NCBI Taxonomy" id="2989719"/>
    <lineage>
        <taxon>Bacteria</taxon>
        <taxon>Pseudomonadati</taxon>
        <taxon>Verrucomicrobiota</taxon>
        <taxon>Verrucomicrobiia</taxon>
        <taxon>Verrucomicrobiales</taxon>
        <taxon>Verrucomicrobiaceae</taxon>
        <taxon>Luteolibacter</taxon>
    </lineage>
</organism>
<dbReference type="InterPro" id="IPR051750">
    <property type="entry name" value="Trans-sulfuration_enzymes"/>
</dbReference>
<sequence length="489" mass="52941">MRDMKSSPAWQEVDLGIPLPDSPHACSVCLPTWKAVVGYEEARDKVVRRMRMGYPRFFRHPLVDRLTGMAATEIAVDGEEVFLFPTKVAAQRAQRWIEPRGEVAVRHAGFQGLPVLAVPAKARQVAVDYQRFTGELVSSRQAEDIISGKPRGGNKTHLLQRRLGKIAGTDPKQVHIFNSGMASITAVLRSLPGVKEGRKTLQIEFPYVDALKVQELFGNGVVFLNQAEGESFDEALRRIRQGEFAGVFTEVPSNPLLRTADIPRLSAACAEGGVPLIIDDSAVGPSNVAVLRYADVVTSSLTKWLSGTGDVMGGMAVVRPDSPFAGQLLTALAEECASSSPLYVGDAEVLLSNLKGYPTRMAQHNANGEALAAMLSQHPAVAQVYHPSVVSRENYDRIKAPRGGYGPLLSFVLKNPKKAPKVFDALQVSKGPSFGTPFTLACPYTLLAHYRELDWAEGCGVSPELIRVSCGTEETSLLLAHFAAALELA</sequence>
<dbReference type="InterPro" id="IPR015421">
    <property type="entry name" value="PyrdxlP-dep_Trfase_major"/>
</dbReference>
<dbReference type="Pfam" id="PF01053">
    <property type="entry name" value="Cys_Met_Meta_PP"/>
    <property type="match status" value="1"/>
</dbReference>
<gene>
    <name evidence="4" type="ORF">OJ996_18510</name>
</gene>
<reference evidence="4" key="1">
    <citation type="submission" date="2022-10" db="EMBL/GenBank/DDBJ databases">
        <title>Luteolibacter sp. GHJ8, whole genome shotgun sequencing project.</title>
        <authorList>
            <person name="Zhao G."/>
            <person name="Shen L."/>
        </authorList>
    </citation>
    <scope>NUCLEOTIDE SEQUENCE</scope>
    <source>
        <strain evidence="4">GHJ8</strain>
    </source>
</reference>
<evidence type="ECO:0000313" key="5">
    <source>
        <dbReference type="Proteomes" id="UP001165653"/>
    </source>
</evidence>
<evidence type="ECO:0000256" key="2">
    <source>
        <dbReference type="ARBA" id="ARBA00022898"/>
    </source>
</evidence>
<comment type="similarity">
    <text evidence="3">Belongs to the trans-sulfuration enzymes family.</text>
</comment>
<keyword evidence="5" id="KW-1185">Reference proteome</keyword>
<evidence type="ECO:0000256" key="3">
    <source>
        <dbReference type="RuleBase" id="RU362118"/>
    </source>
</evidence>
<protein>
    <submittedName>
        <fullName evidence="4">PLP-dependent transferase</fullName>
    </submittedName>
</protein>
<name>A0ABT3G7Z4_9BACT</name>
<dbReference type="Gene3D" id="3.90.1150.10">
    <property type="entry name" value="Aspartate Aminotransferase, domain 1"/>
    <property type="match status" value="1"/>
</dbReference>
<dbReference type="Proteomes" id="UP001165653">
    <property type="component" value="Unassembled WGS sequence"/>
</dbReference>
<dbReference type="InterPro" id="IPR015422">
    <property type="entry name" value="PyrdxlP-dep_Trfase_small"/>
</dbReference>
<dbReference type="GO" id="GO:0016740">
    <property type="term" value="F:transferase activity"/>
    <property type="evidence" value="ECO:0007669"/>
    <property type="project" value="UniProtKB-KW"/>
</dbReference>
<dbReference type="Gene3D" id="3.40.640.10">
    <property type="entry name" value="Type I PLP-dependent aspartate aminotransferase-like (Major domain)"/>
    <property type="match status" value="1"/>
</dbReference>
<evidence type="ECO:0000256" key="1">
    <source>
        <dbReference type="ARBA" id="ARBA00001933"/>
    </source>
</evidence>
<dbReference type="InterPro" id="IPR000277">
    <property type="entry name" value="Cys/Met-Metab_PyrdxlP-dep_enz"/>
</dbReference>
<keyword evidence="4" id="KW-0808">Transferase</keyword>
<dbReference type="SUPFAM" id="SSF53383">
    <property type="entry name" value="PLP-dependent transferases"/>
    <property type="match status" value="1"/>
</dbReference>
<keyword evidence="2 3" id="KW-0663">Pyridoxal phosphate</keyword>